<evidence type="ECO:0000256" key="2">
    <source>
        <dbReference type="SAM" id="SignalP"/>
    </source>
</evidence>
<gene>
    <name evidence="4" type="ORF">LEM8419_03014</name>
</gene>
<dbReference type="InterPro" id="IPR026444">
    <property type="entry name" value="Secre_tail"/>
</dbReference>
<comment type="caution">
    <text evidence="4">The sequence shown here is derived from an EMBL/GenBank/DDBJ whole genome shotgun (WGS) entry which is preliminary data.</text>
</comment>
<organism evidence="4 5">
    <name type="scientific">Neolewinella maritima</name>
    <dbReference type="NCBI Taxonomy" id="1383882"/>
    <lineage>
        <taxon>Bacteria</taxon>
        <taxon>Pseudomonadati</taxon>
        <taxon>Bacteroidota</taxon>
        <taxon>Saprospiria</taxon>
        <taxon>Saprospirales</taxon>
        <taxon>Lewinellaceae</taxon>
        <taxon>Neolewinella</taxon>
    </lineage>
</organism>
<accession>A0ABM9B424</accession>
<dbReference type="EMBL" id="CAKLPZ010000004">
    <property type="protein sequence ID" value="CAH1002097.1"/>
    <property type="molecule type" value="Genomic_DNA"/>
</dbReference>
<feature type="chain" id="PRO_5045824843" description="Secretion system C-terminal sorting domain-containing protein" evidence="2">
    <location>
        <begin position="21"/>
        <end position="1027"/>
    </location>
</feature>
<keyword evidence="2" id="KW-0732">Signal</keyword>
<reference evidence="4" key="1">
    <citation type="submission" date="2021-12" db="EMBL/GenBank/DDBJ databases">
        <authorList>
            <person name="Rodrigo-Torres L."/>
            <person name="Arahal R. D."/>
            <person name="Lucena T."/>
        </authorList>
    </citation>
    <scope>NUCLEOTIDE SEQUENCE</scope>
    <source>
        <strain evidence="4">CECT 8419</strain>
    </source>
</reference>
<sequence>MSVKSTLSFVFILVSVLASAQNTVVIEDGDLLGGQTYNWTANTEYILDGLVYLEEGGVLNIAAGTVIKGRGATQVTTGDNTSALIIARGAQLFAEGTAAQPIIFTAADDDVTDPDDFTSFDRGEWGGLIVLGNATIARPGGSDNIEGIDADEARATFGGTNDEDNSGVLRYVSIRHGGQQLSTDNEINGLTLGGVGSGTTVEYIEVFANADDGIEWFGGTVNVKYASVAFCGDDGMDYDFGWRGKGQFWFVIQEPGDGTGRSGEHDGASPDGQSPFSQPTIYNATYIGIGQDATASGGDAARAKPLSVLFRDNAAGYYYNSLFTGFNGAAVAVEDLPSTTTEDSYARFLAGDLDLRNNLFEDFAGIDSTEELFIALGADDRLNLAATTALATALRERNELGESGIASISRDPDGGLDPRIDAEGAALDGGAPIGDDEFFSLVSYRGAFGNRTNWLSGWTALDEYGYLGDLVTEVEVGDCIVIEDGDLQTDTYTWTANNCYTLDGLVYLEAGGRLNIEAGVKVEGLPSNSITTGDNTSALIIARGAQIFAQGTASAPVVFTAADDDLDDPGDFDETDRGEWGGLILLGNATIARPGGTDNIEGIDADETRATFGGTDDEDNSGVLRYVSIRHGGAQLSTDNEINGLTLGGVGSGTTIDYIEVFANADDGIEWFGGTVRVDHAVVSYCGDDGMDYDYGWRGGGQFWFVLQAANSATGRAGEHDGANPDGQTPFSEPTIYNATYVGIGQNATATGGDANRALPLAVLFRDNAGGHYNNSIFTDFNGAAVAVEDLAETTTDDAYARFQAGDLSVCNSIFFGFGGGASFSDLFLVIDAQDEVNPTASASFAAAIEACGNRIVDPMLNAVADRDQGGLLDPRPYRFDTVATQGAPAAEAGFTSVPYYGAFEPGAYSGSNRTWLSGWTSLSTLGLVGDITNSVGPQTVAGFSLDSPAPNPASERTTVRFELPRAGRATLTVMDFMGRPLAVHTGQYAAGAQQESISVANLPSGTYLLILDVAGGRLLQKMVVAH</sequence>
<dbReference type="Proteomes" id="UP000837803">
    <property type="component" value="Unassembled WGS sequence"/>
</dbReference>
<name>A0ABM9B424_9BACT</name>
<dbReference type="NCBIfam" id="TIGR04183">
    <property type="entry name" value="Por_Secre_tail"/>
    <property type="match status" value="1"/>
</dbReference>
<keyword evidence="5" id="KW-1185">Reference proteome</keyword>
<feature type="signal peptide" evidence="2">
    <location>
        <begin position="1"/>
        <end position="20"/>
    </location>
</feature>
<dbReference type="RefSeq" id="WP_238751954.1">
    <property type="nucleotide sequence ID" value="NZ_CAKLPZ010000004.1"/>
</dbReference>
<protein>
    <recommendedName>
        <fullName evidence="3">Secretion system C-terminal sorting domain-containing protein</fullName>
    </recommendedName>
</protein>
<evidence type="ECO:0000256" key="1">
    <source>
        <dbReference type="SAM" id="MobiDB-lite"/>
    </source>
</evidence>
<dbReference type="InterPro" id="IPR006626">
    <property type="entry name" value="PbH1"/>
</dbReference>
<feature type="domain" description="Secretion system C-terminal sorting" evidence="3">
    <location>
        <begin position="951"/>
        <end position="1025"/>
    </location>
</feature>
<evidence type="ECO:0000313" key="4">
    <source>
        <dbReference type="EMBL" id="CAH1002097.1"/>
    </source>
</evidence>
<dbReference type="PANTHER" id="PTHR41339">
    <property type="entry name" value="LIPL48"/>
    <property type="match status" value="1"/>
</dbReference>
<feature type="region of interest" description="Disordered" evidence="1">
    <location>
        <begin position="256"/>
        <end position="275"/>
    </location>
</feature>
<proteinExistence type="predicted"/>
<dbReference type="SMART" id="SM00710">
    <property type="entry name" value="PbH1"/>
    <property type="match status" value="6"/>
</dbReference>
<evidence type="ECO:0000313" key="5">
    <source>
        <dbReference type="Proteomes" id="UP000837803"/>
    </source>
</evidence>
<dbReference type="PANTHER" id="PTHR41339:SF1">
    <property type="entry name" value="SECRETED PROTEIN"/>
    <property type="match status" value="1"/>
</dbReference>
<dbReference type="Pfam" id="PF18962">
    <property type="entry name" value="Por_Secre_tail"/>
    <property type="match status" value="1"/>
</dbReference>
<evidence type="ECO:0000259" key="3">
    <source>
        <dbReference type="Pfam" id="PF18962"/>
    </source>
</evidence>